<proteinExistence type="predicted"/>
<keyword evidence="1" id="KW-1133">Transmembrane helix</keyword>
<feature type="transmembrane region" description="Helical" evidence="1">
    <location>
        <begin position="34"/>
        <end position="55"/>
    </location>
</feature>
<comment type="caution">
    <text evidence="2">The sequence shown here is derived from an EMBL/GenBank/DDBJ whole genome shotgun (WGS) entry which is preliminary data.</text>
</comment>
<keyword evidence="1" id="KW-0472">Membrane</keyword>
<feature type="transmembrane region" description="Helical" evidence="1">
    <location>
        <begin position="61"/>
        <end position="83"/>
    </location>
</feature>
<accession>A0ABQ2DQB0</accession>
<dbReference type="GeneID" id="303305073"/>
<sequence length="145" mass="15612">MNREPELSAAEQLAAFENAQREMTPVAKRGAKQLGMLCVSLGLVLGVLHGLLHVYHPERSLTAFFILVGAAILAIFALSFGYLKVRSVLPRGMSKAYLLSLFASLGIYAVTLTLITTPMAAFLVVLLGLAVALPLLLGGVWMMKR</sequence>
<protein>
    <recommendedName>
        <fullName evidence="4">DUF2157 domain-containing protein</fullName>
    </recommendedName>
</protein>
<evidence type="ECO:0000313" key="2">
    <source>
        <dbReference type="EMBL" id="GGJ66945.1"/>
    </source>
</evidence>
<feature type="transmembrane region" description="Helical" evidence="1">
    <location>
        <begin position="95"/>
        <end position="115"/>
    </location>
</feature>
<evidence type="ECO:0008006" key="4">
    <source>
        <dbReference type="Google" id="ProtNLM"/>
    </source>
</evidence>
<evidence type="ECO:0000256" key="1">
    <source>
        <dbReference type="SAM" id="Phobius"/>
    </source>
</evidence>
<dbReference type="Proteomes" id="UP000606115">
    <property type="component" value="Unassembled WGS sequence"/>
</dbReference>
<organism evidence="2 3">
    <name type="scientific">Glutamicibacter ardleyensis</name>
    <dbReference type="NCBI Taxonomy" id="225894"/>
    <lineage>
        <taxon>Bacteria</taxon>
        <taxon>Bacillati</taxon>
        <taxon>Actinomycetota</taxon>
        <taxon>Actinomycetes</taxon>
        <taxon>Micrococcales</taxon>
        <taxon>Micrococcaceae</taxon>
        <taxon>Glutamicibacter</taxon>
    </lineage>
</organism>
<keyword evidence="3" id="KW-1185">Reference proteome</keyword>
<reference evidence="3" key="1">
    <citation type="journal article" date="2019" name="Int. J. Syst. Evol. Microbiol.">
        <title>The Global Catalogue of Microorganisms (GCM) 10K type strain sequencing project: providing services to taxonomists for standard genome sequencing and annotation.</title>
        <authorList>
            <consortium name="The Broad Institute Genomics Platform"/>
            <consortium name="The Broad Institute Genome Sequencing Center for Infectious Disease"/>
            <person name="Wu L."/>
            <person name="Ma J."/>
        </authorList>
    </citation>
    <scope>NUCLEOTIDE SEQUENCE [LARGE SCALE GENOMIC DNA]</scope>
    <source>
        <strain evidence="3">CGMCC 1.3685</strain>
    </source>
</reference>
<dbReference type="RefSeq" id="WP_188686269.1">
    <property type="nucleotide sequence ID" value="NZ_BMKX01000007.1"/>
</dbReference>
<dbReference type="EMBL" id="BMKX01000007">
    <property type="protein sequence ID" value="GGJ66945.1"/>
    <property type="molecule type" value="Genomic_DNA"/>
</dbReference>
<evidence type="ECO:0000313" key="3">
    <source>
        <dbReference type="Proteomes" id="UP000606115"/>
    </source>
</evidence>
<feature type="transmembrane region" description="Helical" evidence="1">
    <location>
        <begin position="121"/>
        <end position="143"/>
    </location>
</feature>
<name>A0ABQ2DQB0_9MICC</name>
<keyword evidence="1" id="KW-0812">Transmembrane</keyword>
<gene>
    <name evidence="2" type="ORF">GCM10007173_27290</name>
</gene>